<evidence type="ECO:0000313" key="6">
    <source>
        <dbReference type="Proteomes" id="UP000318717"/>
    </source>
</evidence>
<dbReference type="Proteomes" id="UP000318717">
    <property type="component" value="Unassembled WGS sequence"/>
</dbReference>
<keyword evidence="6" id="KW-1185">Reference proteome</keyword>
<comment type="caution">
    <text evidence="5">The sequence shown here is derived from an EMBL/GenBank/DDBJ whole genome shotgun (WGS) entry which is preliminary data.</text>
</comment>
<feature type="domain" description="HTH araC/xylS-type" evidence="4">
    <location>
        <begin position="137"/>
        <end position="236"/>
    </location>
</feature>
<dbReference type="PRINTS" id="PR00032">
    <property type="entry name" value="HTHARAC"/>
</dbReference>
<evidence type="ECO:0000313" key="5">
    <source>
        <dbReference type="EMBL" id="GEA51097.1"/>
    </source>
</evidence>
<evidence type="ECO:0000256" key="2">
    <source>
        <dbReference type="ARBA" id="ARBA00023125"/>
    </source>
</evidence>
<dbReference type="PROSITE" id="PS01124">
    <property type="entry name" value="HTH_ARAC_FAMILY_2"/>
    <property type="match status" value="1"/>
</dbReference>
<dbReference type="Gene3D" id="1.10.10.60">
    <property type="entry name" value="Homeodomain-like"/>
    <property type="match status" value="2"/>
</dbReference>
<dbReference type="EMBL" id="BJLF01000008">
    <property type="protein sequence ID" value="GEA51097.1"/>
    <property type="molecule type" value="Genomic_DNA"/>
</dbReference>
<dbReference type="Pfam" id="PF12833">
    <property type="entry name" value="HTH_18"/>
    <property type="match status" value="1"/>
</dbReference>
<proteinExistence type="predicted"/>
<dbReference type="PANTHER" id="PTHR43280">
    <property type="entry name" value="ARAC-FAMILY TRANSCRIPTIONAL REGULATOR"/>
    <property type="match status" value="1"/>
</dbReference>
<accession>A0A4Y3HVN0</accession>
<evidence type="ECO:0000256" key="3">
    <source>
        <dbReference type="ARBA" id="ARBA00023163"/>
    </source>
</evidence>
<gene>
    <name evidence="5" type="ORF">VIN01S_19010</name>
</gene>
<organism evidence="5 6">
    <name type="scientific">Vibrio inusitatus NBRC 102082</name>
    <dbReference type="NCBI Taxonomy" id="1219070"/>
    <lineage>
        <taxon>Bacteria</taxon>
        <taxon>Pseudomonadati</taxon>
        <taxon>Pseudomonadota</taxon>
        <taxon>Gammaproteobacteria</taxon>
        <taxon>Vibrionales</taxon>
        <taxon>Vibrionaceae</taxon>
        <taxon>Vibrio</taxon>
    </lineage>
</organism>
<dbReference type="InterPro" id="IPR009057">
    <property type="entry name" value="Homeodomain-like_sf"/>
</dbReference>
<keyword evidence="2" id="KW-0238">DNA-binding</keyword>
<dbReference type="SUPFAM" id="SSF46689">
    <property type="entry name" value="Homeodomain-like"/>
    <property type="match status" value="2"/>
</dbReference>
<dbReference type="PANTHER" id="PTHR43280:SF2">
    <property type="entry name" value="HTH-TYPE TRANSCRIPTIONAL REGULATOR EXSA"/>
    <property type="match status" value="1"/>
</dbReference>
<dbReference type="InterPro" id="IPR018060">
    <property type="entry name" value="HTH_AraC"/>
</dbReference>
<evidence type="ECO:0000256" key="1">
    <source>
        <dbReference type="ARBA" id="ARBA00023015"/>
    </source>
</evidence>
<keyword evidence="3" id="KW-0804">Transcription</keyword>
<reference evidence="5 6" key="1">
    <citation type="submission" date="2019-06" db="EMBL/GenBank/DDBJ databases">
        <title>Whole genome shotgun sequence of Vibrio inusitatus NBRC 102082.</title>
        <authorList>
            <person name="Hosoyama A."/>
            <person name="Uohara A."/>
            <person name="Ohji S."/>
            <person name="Ichikawa N."/>
        </authorList>
    </citation>
    <scope>NUCLEOTIDE SEQUENCE [LARGE SCALE GENOMIC DNA]</scope>
    <source>
        <strain evidence="5 6">NBRC 102082</strain>
    </source>
</reference>
<name>A0A4Y3HVN0_9VIBR</name>
<keyword evidence="1" id="KW-0805">Transcription regulation</keyword>
<sequence length="241" mass="27735">MFKLGKKMNSKVYWLGQPLDRLPQCMNKYSTSLSLFSECGTDISVVSEQDVKQVYFYFSKDLGDLLEISIKICRNLRKNIVLVHEGDFLEESFSTDTIDKVFNLTLASDRFLLVNYATQTGTEKSSSLRDSSDIRIKKIEAFVSNNIGREIREEDVAKLSNLSTTYFSRFFRKHKDISFQDYLTQQRIELAQTILGQYPSEKISSVAYQAGYGDVAYFNRVFKKKTSLTPTQYRNSLLQSA</sequence>
<dbReference type="SMART" id="SM00342">
    <property type="entry name" value="HTH_ARAC"/>
    <property type="match status" value="1"/>
</dbReference>
<protein>
    <submittedName>
        <fullName evidence="5">AraC family transcriptional regulator</fullName>
    </submittedName>
</protein>
<dbReference type="GO" id="GO:0043565">
    <property type="term" value="F:sequence-specific DNA binding"/>
    <property type="evidence" value="ECO:0007669"/>
    <property type="project" value="InterPro"/>
</dbReference>
<dbReference type="PROSITE" id="PS00041">
    <property type="entry name" value="HTH_ARAC_FAMILY_1"/>
    <property type="match status" value="1"/>
</dbReference>
<dbReference type="InterPro" id="IPR020449">
    <property type="entry name" value="Tscrpt_reg_AraC-type_HTH"/>
</dbReference>
<dbReference type="GO" id="GO:0003700">
    <property type="term" value="F:DNA-binding transcription factor activity"/>
    <property type="evidence" value="ECO:0007669"/>
    <property type="project" value="InterPro"/>
</dbReference>
<evidence type="ECO:0000259" key="4">
    <source>
        <dbReference type="PROSITE" id="PS01124"/>
    </source>
</evidence>
<dbReference type="AlphaFoldDB" id="A0A4Y3HVN0"/>
<dbReference type="InterPro" id="IPR018062">
    <property type="entry name" value="HTH_AraC-typ_CS"/>
</dbReference>